<dbReference type="GO" id="GO:0007155">
    <property type="term" value="P:cell adhesion"/>
    <property type="evidence" value="ECO:0007669"/>
    <property type="project" value="InterPro"/>
</dbReference>
<name>A0A0H3FPY0_KLEAK</name>
<dbReference type="KEGG" id="eae:EAE_09170"/>
<dbReference type="AlphaFoldDB" id="A0A0H3FPY0"/>
<feature type="chain" id="PRO_5002609506" evidence="1">
    <location>
        <begin position="20"/>
        <end position="338"/>
    </location>
</feature>
<dbReference type="OrthoDB" id="6580517at2"/>
<reference evidence="2 3" key="1">
    <citation type="journal article" date="2012" name="J. Bacteriol.">
        <title>Complete genome sequence of Enterobacter aerogenes KCTC 2190.</title>
        <authorList>
            <person name="Shin S.H."/>
            <person name="Kim S."/>
            <person name="Kim J.Y."/>
            <person name="Lee S."/>
            <person name="Um Y."/>
            <person name="Oh M.K."/>
            <person name="Kim Y.R."/>
            <person name="Lee J."/>
            <person name="Yang K.S."/>
        </authorList>
    </citation>
    <scope>NUCLEOTIDE SEQUENCE [LARGE SCALE GENOMIC DNA]</scope>
    <source>
        <strain evidence="2 3">KCTC 2190</strain>
    </source>
</reference>
<dbReference type="HOGENOM" id="CLU_070780_0_0_6"/>
<sequence>MKRMFILLMLLVICGEATAKCSYSGSIQRQAFTIRAKIPTDDSIPVGSILYSAKYGTGNYKNFSCSQKTNDQYITTISTPEVAGVTGIQGKPVYETGIDGIGFQISDLLESKNGALVPAVAGSVLVPFENTSDNYYKFITVWFIKTKQVIDTSGSDSNPSISFSVGNPTTNPGSNDKLLYTTNIKLKNTKYQATSCDISPSSSQITLGRIKKSTLMSVSRGGVTPEQKNFLLTITCPAGSIGNTLMYWFNPIGTASTSGDGIIDNMITDDSGAKNVGIIFKQTGTPLVFYDMDSYSFNSAATSQVINLTADYYRKSNSVDDITNGRVKAMLEVVIQEQ</sequence>
<dbReference type="PATRIC" id="fig|1028307.3.peg.1821"/>
<dbReference type="InterPro" id="IPR008966">
    <property type="entry name" value="Adhesion_dom_sf"/>
</dbReference>
<dbReference type="Gene3D" id="2.60.40.3310">
    <property type="match status" value="1"/>
</dbReference>
<dbReference type="RefSeq" id="WP_015704149.1">
    <property type="nucleotide sequence ID" value="NC_015663.1"/>
</dbReference>
<keyword evidence="1" id="KW-0732">Signal</keyword>
<dbReference type="eggNOG" id="COG3539">
    <property type="taxonomic scope" value="Bacteria"/>
</dbReference>
<evidence type="ECO:0000313" key="3">
    <source>
        <dbReference type="Proteomes" id="UP000008881"/>
    </source>
</evidence>
<dbReference type="GO" id="GO:0009289">
    <property type="term" value="C:pilus"/>
    <property type="evidence" value="ECO:0007669"/>
    <property type="project" value="InterPro"/>
</dbReference>
<proteinExistence type="predicted"/>
<dbReference type="Proteomes" id="UP000008881">
    <property type="component" value="Chromosome"/>
</dbReference>
<feature type="signal peptide" evidence="1">
    <location>
        <begin position="1"/>
        <end position="19"/>
    </location>
</feature>
<organism evidence="2 3">
    <name type="scientific">Klebsiella aerogenes (strain ATCC 13048 / DSM 30053 / CCUG 1429 / JCM 1235 / KCTC 2190 / NBRC 13534 / NCIMB 10102 / NCTC 10006 / CDC 819-56)</name>
    <name type="common">Enterobacter aerogenes</name>
    <dbReference type="NCBI Taxonomy" id="1028307"/>
    <lineage>
        <taxon>Bacteria</taxon>
        <taxon>Pseudomonadati</taxon>
        <taxon>Pseudomonadota</taxon>
        <taxon>Gammaproteobacteria</taxon>
        <taxon>Enterobacterales</taxon>
        <taxon>Enterobacteriaceae</taxon>
        <taxon>Klebsiella/Raoultella group</taxon>
        <taxon>Klebsiella</taxon>
    </lineage>
</organism>
<protein>
    <submittedName>
        <fullName evidence="2">Putative fimbrial subunit protein</fullName>
    </submittedName>
</protein>
<dbReference type="GeneID" id="93310008"/>
<dbReference type="InterPro" id="IPR036937">
    <property type="entry name" value="Adhesion_dom_fimbrial_sf"/>
</dbReference>
<dbReference type="EMBL" id="CP002824">
    <property type="protein sequence ID" value="AEG96752.1"/>
    <property type="molecule type" value="Genomic_DNA"/>
</dbReference>
<dbReference type="SUPFAM" id="SSF49401">
    <property type="entry name" value="Bacterial adhesins"/>
    <property type="match status" value="1"/>
</dbReference>
<evidence type="ECO:0000256" key="1">
    <source>
        <dbReference type="SAM" id="SignalP"/>
    </source>
</evidence>
<keyword evidence="3" id="KW-1185">Reference proteome</keyword>
<evidence type="ECO:0000313" key="2">
    <source>
        <dbReference type="EMBL" id="AEG96752.1"/>
    </source>
</evidence>
<dbReference type="Gene3D" id="2.60.40.1090">
    <property type="entry name" value="Fimbrial-type adhesion domain"/>
    <property type="match status" value="1"/>
</dbReference>
<accession>A0A0H3FPY0</accession>
<gene>
    <name evidence="2" type="ordered locus">EAE_09170</name>
</gene>